<gene>
    <name evidence="1" type="ORF">BD289DRAFT_444526</name>
</gene>
<evidence type="ECO:0000313" key="2">
    <source>
        <dbReference type="Proteomes" id="UP000241462"/>
    </source>
</evidence>
<dbReference type="InParanoid" id="A0A2T2ZVQ6"/>
<evidence type="ECO:0000313" key="1">
    <source>
        <dbReference type="EMBL" id="PSR77994.1"/>
    </source>
</evidence>
<organism evidence="1 2">
    <name type="scientific">Coniella lustricola</name>
    <dbReference type="NCBI Taxonomy" id="2025994"/>
    <lineage>
        <taxon>Eukaryota</taxon>
        <taxon>Fungi</taxon>
        <taxon>Dikarya</taxon>
        <taxon>Ascomycota</taxon>
        <taxon>Pezizomycotina</taxon>
        <taxon>Sordariomycetes</taxon>
        <taxon>Sordariomycetidae</taxon>
        <taxon>Diaporthales</taxon>
        <taxon>Schizoparmaceae</taxon>
        <taxon>Coniella</taxon>
    </lineage>
</organism>
<sequence>MYQEGELYLVCHSLVQPEAARLISAGWHLTADGELSSQGLALMYENQTATLPTTVEKRPVKMTSGKKYLSAWIDSVGKAQTDKLKCEALVCGCFKVLHDQRTAVMESASLVSHGTSIAVLDSPCTAVLHVFDMSFANIAKVVAKAVTRGLAGWLAGLL</sequence>
<dbReference type="AlphaFoldDB" id="A0A2T2ZVQ6"/>
<reference evidence="1 2" key="1">
    <citation type="journal article" date="2018" name="Mycol. Prog.">
        <title>Coniella lustricola, a new species from submerged detritus.</title>
        <authorList>
            <person name="Raudabaugh D.B."/>
            <person name="Iturriaga T."/>
            <person name="Carver A."/>
            <person name="Mondo S."/>
            <person name="Pangilinan J."/>
            <person name="Lipzen A."/>
            <person name="He G."/>
            <person name="Amirebrahimi M."/>
            <person name="Grigoriev I.V."/>
            <person name="Miller A.N."/>
        </authorList>
    </citation>
    <scope>NUCLEOTIDE SEQUENCE [LARGE SCALE GENOMIC DNA]</scope>
    <source>
        <strain evidence="1 2">B22-T-1</strain>
    </source>
</reference>
<accession>A0A2T2ZVQ6</accession>
<feature type="non-terminal residue" evidence="1">
    <location>
        <position position="158"/>
    </location>
</feature>
<dbReference type="EMBL" id="KZ678626">
    <property type="protein sequence ID" value="PSR77994.1"/>
    <property type="molecule type" value="Genomic_DNA"/>
</dbReference>
<protein>
    <submittedName>
        <fullName evidence="1">Uncharacterized protein</fullName>
    </submittedName>
</protein>
<dbReference type="Proteomes" id="UP000241462">
    <property type="component" value="Unassembled WGS sequence"/>
</dbReference>
<proteinExistence type="predicted"/>
<name>A0A2T2ZVQ6_9PEZI</name>
<keyword evidence="2" id="KW-1185">Reference proteome</keyword>